<dbReference type="Proteomes" id="UP000739538">
    <property type="component" value="Unassembled WGS sequence"/>
</dbReference>
<dbReference type="CDD" id="cd00077">
    <property type="entry name" value="HDc"/>
    <property type="match status" value="1"/>
</dbReference>
<dbReference type="SUPFAM" id="SSF109604">
    <property type="entry name" value="HD-domain/PDEase-like"/>
    <property type="match status" value="1"/>
</dbReference>
<comment type="caution">
    <text evidence="2">The sequence shown here is derived from an EMBL/GenBank/DDBJ whole genome shotgun (WGS) entry which is preliminary data.</text>
</comment>
<gene>
    <name evidence="2" type="ORF">KDA27_01790</name>
</gene>
<reference evidence="2" key="1">
    <citation type="submission" date="2020-04" db="EMBL/GenBank/DDBJ databases">
        <authorList>
            <person name="Zhang T."/>
        </authorList>
    </citation>
    <scope>NUCLEOTIDE SEQUENCE</scope>
    <source>
        <strain evidence="2">HKST-UBA02</strain>
    </source>
</reference>
<dbReference type="Pfam" id="PF08668">
    <property type="entry name" value="HDOD"/>
    <property type="match status" value="1"/>
</dbReference>
<dbReference type="InterPro" id="IPR003607">
    <property type="entry name" value="HD/PDEase_dom"/>
</dbReference>
<dbReference type="InterPro" id="IPR052340">
    <property type="entry name" value="RNase_Y/CdgJ"/>
</dbReference>
<protein>
    <submittedName>
        <fullName evidence="2">HDOD domain-containing protein</fullName>
    </submittedName>
</protein>
<sequence>MQAQERRDRIQGAISEIPPFPDVATRVLAMARDEDTGVADLARAVSRDPGITAAVLRAANSASMGGSREISSLPDAILRLGVKYVRDVVVVTCLPSGSKQKAHPRMRDLWTHSVSAALAMRALSMCLRDPDPEIAFLAGLFQDIGRQPLLTAFPDEYGPLFDEPLGRAEWTAQEKTLFETDHTEIGEQILAGWEFDPALQEVARRHHDDPATMDGLVLRAAAIDDLLGSPLWEMELDEVPPPDLDAPGPAFERLGLAGEVIATFVWRIRTAVDREIRFFDNAS</sequence>
<name>A0A956SBM3_UNCEI</name>
<evidence type="ECO:0000259" key="1">
    <source>
        <dbReference type="PROSITE" id="PS51833"/>
    </source>
</evidence>
<organism evidence="2 3">
    <name type="scientific">Eiseniibacteriota bacterium</name>
    <dbReference type="NCBI Taxonomy" id="2212470"/>
    <lineage>
        <taxon>Bacteria</taxon>
        <taxon>Candidatus Eiseniibacteriota</taxon>
    </lineage>
</organism>
<dbReference type="InterPro" id="IPR013976">
    <property type="entry name" value="HDOD"/>
</dbReference>
<dbReference type="AlphaFoldDB" id="A0A956SBM3"/>
<dbReference type="PANTHER" id="PTHR33525:SF3">
    <property type="entry name" value="RIBONUCLEASE Y"/>
    <property type="match status" value="1"/>
</dbReference>
<dbReference type="EMBL" id="JAGQHS010000004">
    <property type="protein sequence ID" value="MCA9754505.1"/>
    <property type="molecule type" value="Genomic_DNA"/>
</dbReference>
<accession>A0A956SBM3</accession>
<dbReference type="Gene3D" id="1.10.3210.10">
    <property type="entry name" value="Hypothetical protein af1432"/>
    <property type="match status" value="1"/>
</dbReference>
<reference evidence="2" key="2">
    <citation type="journal article" date="2021" name="Microbiome">
        <title>Successional dynamics and alternative stable states in a saline activated sludge microbial community over 9 years.</title>
        <authorList>
            <person name="Wang Y."/>
            <person name="Ye J."/>
            <person name="Ju F."/>
            <person name="Liu L."/>
            <person name="Boyd J.A."/>
            <person name="Deng Y."/>
            <person name="Parks D.H."/>
            <person name="Jiang X."/>
            <person name="Yin X."/>
            <person name="Woodcroft B.J."/>
            <person name="Tyson G.W."/>
            <person name="Hugenholtz P."/>
            <person name="Polz M.F."/>
            <person name="Zhang T."/>
        </authorList>
    </citation>
    <scope>NUCLEOTIDE SEQUENCE</scope>
    <source>
        <strain evidence="2">HKST-UBA02</strain>
    </source>
</reference>
<evidence type="ECO:0000313" key="2">
    <source>
        <dbReference type="EMBL" id="MCA9754505.1"/>
    </source>
</evidence>
<dbReference type="PROSITE" id="PS51833">
    <property type="entry name" value="HDOD"/>
    <property type="match status" value="1"/>
</dbReference>
<proteinExistence type="predicted"/>
<feature type="domain" description="HDOD" evidence="1">
    <location>
        <begin position="17"/>
        <end position="209"/>
    </location>
</feature>
<evidence type="ECO:0000313" key="3">
    <source>
        <dbReference type="Proteomes" id="UP000739538"/>
    </source>
</evidence>
<dbReference type="PANTHER" id="PTHR33525">
    <property type="match status" value="1"/>
</dbReference>